<comment type="caution">
    <text evidence="2">The sequence shown here is derived from an EMBL/GenBank/DDBJ whole genome shotgun (WGS) entry which is preliminary data.</text>
</comment>
<accession>A0A9W8A6K3</accession>
<dbReference type="SUPFAM" id="SSF82657">
    <property type="entry name" value="BolA-like"/>
    <property type="match status" value="1"/>
</dbReference>
<dbReference type="PANTHER" id="PTHR12735">
    <property type="entry name" value="BOLA-LIKE PROTEIN-RELATED"/>
    <property type="match status" value="1"/>
</dbReference>
<reference evidence="2" key="1">
    <citation type="submission" date="2022-07" db="EMBL/GenBank/DDBJ databases">
        <title>Phylogenomic reconstructions and comparative analyses of Kickxellomycotina fungi.</title>
        <authorList>
            <person name="Reynolds N.K."/>
            <person name="Stajich J.E."/>
            <person name="Barry K."/>
            <person name="Grigoriev I.V."/>
            <person name="Crous P."/>
            <person name="Smith M.E."/>
        </authorList>
    </citation>
    <scope>NUCLEOTIDE SEQUENCE</scope>
    <source>
        <strain evidence="2">RSA 861</strain>
    </source>
</reference>
<dbReference type="GO" id="GO:0005634">
    <property type="term" value="C:nucleus"/>
    <property type="evidence" value="ECO:0007669"/>
    <property type="project" value="TreeGrafter"/>
</dbReference>
<gene>
    <name evidence="2" type="ORF">IWQ60_005304</name>
</gene>
<dbReference type="GO" id="GO:0051604">
    <property type="term" value="P:protein maturation"/>
    <property type="evidence" value="ECO:0007669"/>
    <property type="project" value="InterPro"/>
</dbReference>
<dbReference type="PANTHER" id="PTHR12735:SF27">
    <property type="entry name" value="BOLA-LIKE PROTEIN 2"/>
    <property type="match status" value="1"/>
</dbReference>
<protein>
    <recommendedName>
        <fullName evidence="4">BolA-like protein</fullName>
    </recommendedName>
</protein>
<organism evidence="2 3">
    <name type="scientific">Tieghemiomyces parasiticus</name>
    <dbReference type="NCBI Taxonomy" id="78921"/>
    <lineage>
        <taxon>Eukaryota</taxon>
        <taxon>Fungi</taxon>
        <taxon>Fungi incertae sedis</taxon>
        <taxon>Zoopagomycota</taxon>
        <taxon>Kickxellomycotina</taxon>
        <taxon>Dimargaritomycetes</taxon>
        <taxon>Dimargaritales</taxon>
        <taxon>Dimargaritaceae</taxon>
        <taxon>Tieghemiomyces</taxon>
    </lineage>
</organism>
<sequence length="90" mass="9684">MTVTAAAIEQILRKALNPVHIEVVDLSSGCGQNIEVVVVSAQFEGKRLLQRHGLVNAALKEEIPLIHAFSQKTLTPAEWQAKQTAAAPST</sequence>
<evidence type="ECO:0000313" key="2">
    <source>
        <dbReference type="EMBL" id="KAJ1924297.1"/>
    </source>
</evidence>
<dbReference type="InterPro" id="IPR045115">
    <property type="entry name" value="BOL2"/>
</dbReference>
<evidence type="ECO:0008006" key="4">
    <source>
        <dbReference type="Google" id="ProtNLM"/>
    </source>
</evidence>
<name>A0A9W8A6K3_9FUNG</name>
<dbReference type="EMBL" id="JANBPT010000282">
    <property type="protein sequence ID" value="KAJ1924297.1"/>
    <property type="molecule type" value="Genomic_DNA"/>
</dbReference>
<evidence type="ECO:0000256" key="1">
    <source>
        <dbReference type="RuleBase" id="RU003860"/>
    </source>
</evidence>
<dbReference type="InterPro" id="IPR002634">
    <property type="entry name" value="BolA"/>
</dbReference>
<dbReference type="Pfam" id="PF01722">
    <property type="entry name" value="BolA"/>
    <property type="match status" value="1"/>
</dbReference>
<evidence type="ECO:0000313" key="3">
    <source>
        <dbReference type="Proteomes" id="UP001150569"/>
    </source>
</evidence>
<dbReference type="GO" id="GO:0006879">
    <property type="term" value="P:intracellular iron ion homeostasis"/>
    <property type="evidence" value="ECO:0007669"/>
    <property type="project" value="InterPro"/>
</dbReference>
<dbReference type="AlphaFoldDB" id="A0A9W8A6K3"/>
<comment type="similarity">
    <text evidence="1">Belongs to the BolA/IbaG family.</text>
</comment>
<dbReference type="GO" id="GO:0051537">
    <property type="term" value="F:2 iron, 2 sulfur cluster binding"/>
    <property type="evidence" value="ECO:0007669"/>
    <property type="project" value="InterPro"/>
</dbReference>
<dbReference type="InterPro" id="IPR036065">
    <property type="entry name" value="BolA-like_sf"/>
</dbReference>
<dbReference type="GO" id="GO:0005829">
    <property type="term" value="C:cytosol"/>
    <property type="evidence" value="ECO:0007669"/>
    <property type="project" value="TreeGrafter"/>
</dbReference>
<dbReference type="Proteomes" id="UP001150569">
    <property type="component" value="Unassembled WGS sequence"/>
</dbReference>
<dbReference type="OrthoDB" id="4983at2759"/>
<keyword evidence="3" id="KW-1185">Reference proteome</keyword>
<dbReference type="Gene3D" id="3.10.20.90">
    <property type="entry name" value="Phosphatidylinositol 3-kinase Catalytic Subunit, Chain A, domain 1"/>
    <property type="match status" value="1"/>
</dbReference>
<proteinExistence type="inferred from homology"/>
<dbReference type="PIRSF" id="PIRSF003113">
    <property type="entry name" value="BolA"/>
    <property type="match status" value="1"/>
</dbReference>